<dbReference type="STRING" id="4540.A0A3L6PG72"/>
<proteinExistence type="predicted"/>
<dbReference type="InterPro" id="IPR040025">
    <property type="entry name" value="Znf622/Rei1/Reh1"/>
</dbReference>
<dbReference type="InterPro" id="IPR041661">
    <property type="entry name" value="ZN622/Rei1/Reh1_Znf-C2H2"/>
</dbReference>
<dbReference type="PANTHER" id="PTHR13182:SF8">
    <property type="entry name" value="CYTOPLASMIC 60S SUBUNIT BIOGENESIS FACTOR ZNF622"/>
    <property type="match status" value="1"/>
</dbReference>
<name>A0A3L6PG72_PANMI</name>
<organism evidence="2 3">
    <name type="scientific">Panicum miliaceum</name>
    <name type="common">Proso millet</name>
    <name type="synonym">Broomcorn millet</name>
    <dbReference type="NCBI Taxonomy" id="4540"/>
    <lineage>
        <taxon>Eukaryota</taxon>
        <taxon>Viridiplantae</taxon>
        <taxon>Streptophyta</taxon>
        <taxon>Embryophyta</taxon>
        <taxon>Tracheophyta</taxon>
        <taxon>Spermatophyta</taxon>
        <taxon>Magnoliopsida</taxon>
        <taxon>Liliopsida</taxon>
        <taxon>Poales</taxon>
        <taxon>Poaceae</taxon>
        <taxon>PACMAD clade</taxon>
        <taxon>Panicoideae</taxon>
        <taxon>Panicodae</taxon>
        <taxon>Paniceae</taxon>
        <taxon>Panicinae</taxon>
        <taxon>Panicum</taxon>
        <taxon>Panicum sect. Panicum</taxon>
    </lineage>
</organism>
<comment type="caution">
    <text evidence="2">The sequence shown here is derived from an EMBL/GenBank/DDBJ whole genome shotgun (WGS) entry which is preliminary data.</text>
</comment>
<dbReference type="EMBL" id="PQIB02000018">
    <property type="protein sequence ID" value="RLM55838.1"/>
    <property type="molecule type" value="Genomic_DNA"/>
</dbReference>
<dbReference type="GO" id="GO:0042273">
    <property type="term" value="P:ribosomal large subunit biogenesis"/>
    <property type="evidence" value="ECO:0007669"/>
    <property type="project" value="TreeGrafter"/>
</dbReference>
<sequence length="172" mass="19133">MVHMHRKHGLFVPDSEYLKDPHGLLTYVGLKMKRDFICLYCNDRRQPFQSLEAVRKHMDAKGHCKLRYGDGGDDEDADLEDSTITAEGKQLIAAGDGNNNIELGIGGSELVITSKGGKGTRVRTLGSREFTRYYRQKPRPSAVTKCALALSLASCSYKSMDLVTVQSKDESF</sequence>
<dbReference type="Proteomes" id="UP000275267">
    <property type="component" value="Unassembled WGS sequence"/>
</dbReference>
<reference evidence="3" key="1">
    <citation type="journal article" date="2019" name="Nat. Commun.">
        <title>The genome of broomcorn millet.</title>
        <authorList>
            <person name="Zou C."/>
            <person name="Miki D."/>
            <person name="Li D."/>
            <person name="Tang Q."/>
            <person name="Xiao L."/>
            <person name="Rajput S."/>
            <person name="Deng P."/>
            <person name="Jia W."/>
            <person name="Huang R."/>
            <person name="Zhang M."/>
            <person name="Sun Y."/>
            <person name="Hu J."/>
            <person name="Fu X."/>
            <person name="Schnable P.S."/>
            <person name="Li F."/>
            <person name="Zhang H."/>
            <person name="Feng B."/>
            <person name="Zhu X."/>
            <person name="Liu R."/>
            <person name="Schnable J.C."/>
            <person name="Zhu J.-K."/>
            <person name="Zhang H."/>
        </authorList>
    </citation>
    <scope>NUCLEOTIDE SEQUENCE [LARGE SCALE GENOMIC DNA]</scope>
</reference>
<gene>
    <name evidence="2" type="ORF">C2845_PM10G19860</name>
</gene>
<evidence type="ECO:0000313" key="3">
    <source>
        <dbReference type="Proteomes" id="UP000275267"/>
    </source>
</evidence>
<dbReference type="PANTHER" id="PTHR13182">
    <property type="entry name" value="ZINC FINGER PROTEIN 622"/>
    <property type="match status" value="1"/>
</dbReference>
<dbReference type="GO" id="GO:0030687">
    <property type="term" value="C:preribosome, large subunit precursor"/>
    <property type="evidence" value="ECO:0007669"/>
    <property type="project" value="TreeGrafter"/>
</dbReference>
<dbReference type="OrthoDB" id="19329at2759"/>
<feature type="domain" description="ZN622/Rei1/Reh1 zinc finger C2H2-type" evidence="1">
    <location>
        <begin position="2"/>
        <end position="70"/>
    </location>
</feature>
<protein>
    <recommendedName>
        <fullName evidence="1">ZN622/Rei1/Reh1 zinc finger C2H2-type domain-containing protein</fullName>
    </recommendedName>
</protein>
<accession>A0A3L6PG72</accession>
<evidence type="ECO:0000313" key="2">
    <source>
        <dbReference type="EMBL" id="RLM55838.1"/>
    </source>
</evidence>
<evidence type="ECO:0000259" key="1">
    <source>
        <dbReference type="Pfam" id="PF12756"/>
    </source>
</evidence>
<dbReference type="Pfam" id="PF12756">
    <property type="entry name" value="zf-C2H2_2"/>
    <property type="match status" value="1"/>
</dbReference>
<keyword evidence="3" id="KW-1185">Reference proteome</keyword>
<dbReference type="AlphaFoldDB" id="A0A3L6PG72"/>